<evidence type="ECO:0000313" key="2">
    <source>
        <dbReference type="EMBL" id="SCB87951.1"/>
    </source>
</evidence>
<evidence type="ECO:0000259" key="1">
    <source>
        <dbReference type="PROSITE" id="PS50104"/>
    </source>
</evidence>
<keyword evidence="3" id="KW-1185">Reference proteome</keyword>
<gene>
    <name evidence="2" type="ORF">GA0061071_102306</name>
</gene>
<dbReference type="Proteomes" id="UP000198975">
    <property type="component" value="Unassembled WGS sequence"/>
</dbReference>
<dbReference type="InterPro" id="IPR000157">
    <property type="entry name" value="TIR_dom"/>
</dbReference>
<dbReference type="OrthoDB" id="7055795at2"/>
<dbReference type="AlphaFoldDB" id="A0A1C4A063"/>
<dbReference type="GO" id="GO:0007165">
    <property type="term" value="P:signal transduction"/>
    <property type="evidence" value="ECO:0007669"/>
    <property type="project" value="InterPro"/>
</dbReference>
<evidence type="ECO:0000313" key="3">
    <source>
        <dbReference type="Proteomes" id="UP000198975"/>
    </source>
</evidence>
<dbReference type="Gene3D" id="3.40.50.10140">
    <property type="entry name" value="Toll/interleukin-1 receptor homology (TIR) domain"/>
    <property type="match status" value="1"/>
</dbReference>
<dbReference type="SUPFAM" id="SSF52200">
    <property type="entry name" value="Toll/Interleukin receptor TIR domain"/>
    <property type="match status" value="1"/>
</dbReference>
<sequence>MSHDFLYMFECDYGSRTQEKKFIKDILNHFDKDYATMVGLVVNNNPYCLSFHVAVNLQKDPVYFEQWLRDNYPEKIKRHNMFVKDILPYNVVTLLNAEMVDLFITANGGGHPFLWSERDVLEKEYPQYIDFKKREAKVFLSHSSLDKNNIVFPLHSYLQANDVATWLDTYEIDYGDNIVLKVNEGIDKADIGLFILTDNFFAKRSGWPLAEFTTFFMSLMNSDKKILMIDAGVSPENMLPMMKSYRYLRWDNGSGLPEIANAVKRIMAK</sequence>
<dbReference type="Pfam" id="PF13676">
    <property type="entry name" value="TIR_2"/>
    <property type="match status" value="1"/>
</dbReference>
<protein>
    <submittedName>
        <fullName evidence="2">TIR domain-containing protein</fullName>
    </submittedName>
</protein>
<dbReference type="InterPro" id="IPR035897">
    <property type="entry name" value="Toll_tir_struct_dom_sf"/>
</dbReference>
<reference evidence="3" key="1">
    <citation type="submission" date="2016-08" db="EMBL/GenBank/DDBJ databases">
        <authorList>
            <person name="Varghese N."/>
            <person name="Submissions Spin"/>
        </authorList>
    </citation>
    <scope>NUCLEOTIDE SEQUENCE [LARGE SCALE GENOMIC DNA]</scope>
    <source>
        <strain evidence="3">REICA_082</strain>
    </source>
</reference>
<feature type="domain" description="TIR" evidence="1">
    <location>
        <begin position="134"/>
        <end position="267"/>
    </location>
</feature>
<name>A0A1C4A063_9ENTR</name>
<dbReference type="RefSeq" id="WP_088237310.1">
    <property type="nucleotide sequence ID" value="NZ_FMAY01000002.1"/>
</dbReference>
<organism evidence="2 3">
    <name type="scientific">Kosakonia oryzendophytica</name>
    <dbReference type="NCBI Taxonomy" id="1005665"/>
    <lineage>
        <taxon>Bacteria</taxon>
        <taxon>Pseudomonadati</taxon>
        <taxon>Pseudomonadota</taxon>
        <taxon>Gammaproteobacteria</taxon>
        <taxon>Enterobacterales</taxon>
        <taxon>Enterobacteriaceae</taxon>
        <taxon>Kosakonia</taxon>
    </lineage>
</organism>
<accession>A0A1C4A063</accession>
<proteinExistence type="predicted"/>
<dbReference type="EMBL" id="FMAY01000002">
    <property type="protein sequence ID" value="SCB87951.1"/>
    <property type="molecule type" value="Genomic_DNA"/>
</dbReference>
<dbReference type="PROSITE" id="PS50104">
    <property type="entry name" value="TIR"/>
    <property type="match status" value="1"/>
</dbReference>